<dbReference type="eggNOG" id="ENOG502ZNAD">
    <property type="taxonomic scope" value="Bacteria"/>
</dbReference>
<name>E4KQ94_9LACT</name>
<dbReference type="RefSeq" id="WP_006418636.1">
    <property type="nucleotide sequence ID" value="NZ_AENN01000016.1"/>
</dbReference>
<accession>E4KQ94</accession>
<organism evidence="1 2">
    <name type="scientific">Eremococcus coleocola ACS-139-V-Col8</name>
    <dbReference type="NCBI Taxonomy" id="908337"/>
    <lineage>
        <taxon>Bacteria</taxon>
        <taxon>Bacillati</taxon>
        <taxon>Bacillota</taxon>
        <taxon>Bacilli</taxon>
        <taxon>Lactobacillales</taxon>
        <taxon>Aerococcaceae</taxon>
        <taxon>Eremococcus</taxon>
    </lineage>
</organism>
<dbReference type="EMBL" id="AENN01000016">
    <property type="protein sequence ID" value="EFR30850.1"/>
    <property type="molecule type" value="Genomic_DNA"/>
</dbReference>
<gene>
    <name evidence="1" type="ORF">HMPREF9257_1694</name>
</gene>
<dbReference type="STRING" id="908337.HMPREF9257_1694"/>
<sequence>MVKAANFDTWDNREKIIKLYMRDGSIETGVFLGFDPIEDNDEGDGFILDVDGDTTVGRLITEDRVERVEFL</sequence>
<dbReference type="AlphaFoldDB" id="E4KQ94"/>
<evidence type="ECO:0000313" key="1">
    <source>
        <dbReference type="EMBL" id="EFR30850.1"/>
    </source>
</evidence>
<protein>
    <submittedName>
        <fullName evidence="1">Uncharacterized protein</fullName>
    </submittedName>
</protein>
<comment type="caution">
    <text evidence="1">The sequence shown here is derived from an EMBL/GenBank/DDBJ whole genome shotgun (WGS) entry which is preliminary data.</text>
</comment>
<reference evidence="1 2" key="1">
    <citation type="submission" date="2010-10" db="EMBL/GenBank/DDBJ databases">
        <authorList>
            <person name="Durkin A.S."/>
            <person name="Madupu R."/>
            <person name="Torralba M."/>
            <person name="Gillis M."/>
            <person name="Methe B."/>
            <person name="Sutton G."/>
            <person name="Nelson K.E."/>
        </authorList>
    </citation>
    <scope>NUCLEOTIDE SEQUENCE [LARGE SCALE GENOMIC DNA]</scope>
    <source>
        <strain evidence="1 2">ACS-139-V-Col8</strain>
    </source>
</reference>
<evidence type="ECO:0000313" key="2">
    <source>
        <dbReference type="Proteomes" id="UP000005990"/>
    </source>
</evidence>
<keyword evidence="2" id="KW-1185">Reference proteome</keyword>
<dbReference type="OrthoDB" id="2140658at2"/>
<dbReference type="Proteomes" id="UP000005990">
    <property type="component" value="Unassembled WGS sequence"/>
</dbReference>
<proteinExistence type="predicted"/>